<organism evidence="6 7">
    <name type="scientific">Etheostoma spectabile</name>
    <name type="common">orangethroat darter</name>
    <dbReference type="NCBI Taxonomy" id="54343"/>
    <lineage>
        <taxon>Eukaryota</taxon>
        <taxon>Metazoa</taxon>
        <taxon>Chordata</taxon>
        <taxon>Craniata</taxon>
        <taxon>Vertebrata</taxon>
        <taxon>Euteleostomi</taxon>
        <taxon>Actinopterygii</taxon>
        <taxon>Neopterygii</taxon>
        <taxon>Teleostei</taxon>
        <taxon>Neoteleostei</taxon>
        <taxon>Acanthomorphata</taxon>
        <taxon>Eupercaria</taxon>
        <taxon>Perciformes</taxon>
        <taxon>Percoidei</taxon>
        <taxon>Percidae</taxon>
        <taxon>Etheostomatinae</taxon>
        <taxon>Etheostoma</taxon>
    </lineage>
</organism>
<reference evidence="6 7" key="1">
    <citation type="submission" date="2019-08" db="EMBL/GenBank/DDBJ databases">
        <title>A chromosome-level genome assembly, high-density linkage maps, and genome scans reveal the genomic architecture of hybrid incompatibilities underlying speciation via character displacement in darters (Percidae: Etheostominae).</title>
        <authorList>
            <person name="Moran R.L."/>
            <person name="Catchen J.M."/>
            <person name="Fuller R.C."/>
        </authorList>
    </citation>
    <scope>NUCLEOTIDE SEQUENCE [LARGE SCALE GENOMIC DNA]</scope>
    <source>
        <strain evidence="6">EspeVRDwgs_2016</strain>
        <tissue evidence="6">Muscle</tissue>
    </source>
</reference>
<proteinExistence type="inferred from homology"/>
<gene>
    <name evidence="6" type="ORF">FQN60_009387</name>
</gene>
<dbReference type="GO" id="GO:0046854">
    <property type="term" value="P:phosphatidylinositol phosphate biosynthetic process"/>
    <property type="evidence" value="ECO:0007669"/>
    <property type="project" value="TreeGrafter"/>
</dbReference>
<feature type="region of interest" description="Disordered" evidence="5">
    <location>
        <begin position="42"/>
        <end position="71"/>
    </location>
</feature>
<dbReference type="EC" id="2.7.-.-" evidence="4"/>
<accession>A0A5J5DIX9</accession>
<evidence type="ECO:0000256" key="1">
    <source>
        <dbReference type="ARBA" id="ARBA00007374"/>
    </source>
</evidence>
<dbReference type="PANTHER" id="PTHR12400:SF73">
    <property type="entry name" value="INOSITOL HEXAKISPHOSPHATE KINASE 1"/>
    <property type="match status" value="1"/>
</dbReference>
<evidence type="ECO:0000256" key="2">
    <source>
        <dbReference type="ARBA" id="ARBA00022679"/>
    </source>
</evidence>
<dbReference type="Proteomes" id="UP000327493">
    <property type="component" value="Chromosome 4"/>
</dbReference>
<name>A0A5J5DIX9_9PERO</name>
<feature type="compositionally biased region" description="Basic and acidic residues" evidence="5">
    <location>
        <begin position="55"/>
        <end position="65"/>
    </location>
</feature>
<dbReference type="Gene3D" id="3.30.470.160">
    <property type="entry name" value="Inositol polyphosphate kinase"/>
    <property type="match status" value="1"/>
</dbReference>
<evidence type="ECO:0000256" key="3">
    <source>
        <dbReference type="ARBA" id="ARBA00022777"/>
    </source>
</evidence>
<dbReference type="Pfam" id="PF03770">
    <property type="entry name" value="IPK"/>
    <property type="match status" value="1"/>
</dbReference>
<dbReference type="GO" id="GO:0032958">
    <property type="term" value="P:inositol phosphate biosynthetic process"/>
    <property type="evidence" value="ECO:0007669"/>
    <property type="project" value="InterPro"/>
</dbReference>
<dbReference type="EMBL" id="VOFY01000004">
    <property type="protein sequence ID" value="KAA8593271.1"/>
    <property type="molecule type" value="Genomic_DNA"/>
</dbReference>
<comment type="similarity">
    <text evidence="1 4">Belongs to the inositol phosphokinase (IPK) family.</text>
</comment>
<feature type="compositionally biased region" description="Basic residues" evidence="5">
    <location>
        <begin position="42"/>
        <end position="51"/>
    </location>
</feature>
<evidence type="ECO:0000256" key="4">
    <source>
        <dbReference type="RuleBase" id="RU363090"/>
    </source>
</evidence>
<dbReference type="PANTHER" id="PTHR12400">
    <property type="entry name" value="INOSITOL POLYPHOSPHATE KINASE"/>
    <property type="match status" value="1"/>
</dbReference>
<dbReference type="InterPro" id="IPR005522">
    <property type="entry name" value="IPK"/>
</dbReference>
<protein>
    <recommendedName>
        <fullName evidence="4">Kinase</fullName>
        <ecNumber evidence="4">2.7.-.-</ecNumber>
    </recommendedName>
</protein>
<dbReference type="GO" id="GO:0000828">
    <property type="term" value="F:inositol hexakisphosphate kinase activity"/>
    <property type="evidence" value="ECO:0007669"/>
    <property type="project" value="TreeGrafter"/>
</dbReference>
<dbReference type="InterPro" id="IPR038286">
    <property type="entry name" value="IPK_sf"/>
</dbReference>
<dbReference type="GO" id="GO:0005737">
    <property type="term" value="C:cytoplasm"/>
    <property type="evidence" value="ECO:0007669"/>
    <property type="project" value="TreeGrafter"/>
</dbReference>
<keyword evidence="2 4" id="KW-0808">Transferase</keyword>
<keyword evidence="7" id="KW-1185">Reference proteome</keyword>
<dbReference type="SUPFAM" id="SSF56104">
    <property type="entry name" value="SAICAR synthase-like"/>
    <property type="match status" value="1"/>
</dbReference>
<keyword evidence="3 4" id="KW-0418">Kinase</keyword>
<dbReference type="GO" id="GO:0005634">
    <property type="term" value="C:nucleus"/>
    <property type="evidence" value="ECO:0007669"/>
    <property type="project" value="TreeGrafter"/>
</dbReference>
<dbReference type="AlphaFoldDB" id="A0A5J5DIX9"/>
<evidence type="ECO:0000313" key="6">
    <source>
        <dbReference type="EMBL" id="KAA8593271.1"/>
    </source>
</evidence>
<evidence type="ECO:0000256" key="5">
    <source>
        <dbReference type="SAM" id="MobiDB-lite"/>
    </source>
</evidence>
<evidence type="ECO:0000313" key="7">
    <source>
        <dbReference type="Proteomes" id="UP000327493"/>
    </source>
</evidence>
<comment type="caution">
    <text evidence="6">The sequence shown here is derived from an EMBL/GenBank/DDBJ whole genome shotgun (WGS) entry which is preliminary data.</text>
</comment>
<sequence length="158" mass="17799">MILFSSLQSCRAEESQARPKDPLGRSLPELEFKRVLVKKISHKPRAPRCHPKSSSAHEIESKENPKNLQYPFPQPNVVHHFSYPCILDLKMGTRQHGDDASEEKAARQIRKCEQSTSATLGVRVCGMQVYQLSTGIPRAGKRNTAAACRRRLRALSHT</sequence>